<keyword evidence="6" id="KW-0202">Cytokine</keyword>
<evidence type="ECO:0000256" key="1">
    <source>
        <dbReference type="ARBA" id="ARBA00004371"/>
    </source>
</evidence>
<dbReference type="GO" id="GO:0071222">
    <property type="term" value="P:cellular response to lipopolysaccharide"/>
    <property type="evidence" value="ECO:0007669"/>
    <property type="project" value="TreeGrafter"/>
</dbReference>
<keyword evidence="10" id="KW-0458">Lysosome</keyword>
<evidence type="ECO:0000256" key="4">
    <source>
        <dbReference type="ARBA" id="ARBA00010448"/>
    </source>
</evidence>
<evidence type="ECO:0000313" key="13">
    <source>
        <dbReference type="EMBL" id="KAJ8415462.1"/>
    </source>
</evidence>
<dbReference type="CDD" id="cd23296">
    <property type="entry name" value="beta-trefoil_IL1B"/>
    <property type="match status" value="1"/>
</dbReference>
<dbReference type="PRINTS" id="PR01359">
    <property type="entry name" value="INTRLEUKIN1B"/>
</dbReference>
<dbReference type="GO" id="GO:0048246">
    <property type="term" value="P:macrophage chemotaxis"/>
    <property type="evidence" value="ECO:0007669"/>
    <property type="project" value="TreeGrafter"/>
</dbReference>
<dbReference type="GO" id="GO:0001660">
    <property type="term" value="P:fever generation"/>
    <property type="evidence" value="ECO:0007669"/>
    <property type="project" value="UniProtKB-KW"/>
</dbReference>
<comment type="caution">
    <text evidence="13">The sequence shown here is derived from an EMBL/GenBank/DDBJ whole genome shotgun (WGS) entry which is preliminary data.</text>
</comment>
<dbReference type="Proteomes" id="UP001221898">
    <property type="component" value="Unassembled WGS sequence"/>
</dbReference>
<evidence type="ECO:0000313" key="14">
    <source>
        <dbReference type="Proteomes" id="UP001221898"/>
    </source>
</evidence>
<dbReference type="InterPro" id="IPR000975">
    <property type="entry name" value="IL-1_fam"/>
</dbReference>
<evidence type="ECO:0000256" key="8">
    <source>
        <dbReference type="ARBA" id="ARBA00022620"/>
    </source>
</evidence>
<evidence type="ECO:0000256" key="12">
    <source>
        <dbReference type="RuleBase" id="RU003753"/>
    </source>
</evidence>
<dbReference type="Gene3D" id="2.80.10.50">
    <property type="match status" value="1"/>
</dbReference>
<dbReference type="GO" id="GO:0006955">
    <property type="term" value="P:immune response"/>
    <property type="evidence" value="ECO:0007669"/>
    <property type="project" value="InterPro"/>
</dbReference>
<dbReference type="GO" id="GO:0005149">
    <property type="term" value="F:interleukin-1 receptor binding"/>
    <property type="evidence" value="ECO:0007669"/>
    <property type="project" value="UniProtKB-UniRule"/>
</dbReference>
<keyword evidence="5" id="KW-0963">Cytoplasm</keyword>
<keyword evidence="9" id="KW-0395">Inflammatory response</keyword>
<sequence length="245" mass="27652">MDFKAACDDLEKAPRCDLQEGLQLEVTQYPHVANLIVALQRMEHSHTPLGTEFSDDDLLNSMLENMVEEHVTLRVLDAQESKPSEFRSTAVVECSVCDQDQKSWVLNQGPLKLHAVILKGGNMDIKVQLNLSTYIARSFTDSKSRPVVLGIAGTHFYLSCSLSDEKPILQLEEVENRETLKTINAQGDQVRFLFLKSDIGLSRTRLESLKFRGWFISTAVDDQKPVEMCTEDSTTRITSFTIKQL</sequence>
<keyword evidence="11" id="KW-0497">Mitogen</keyword>
<dbReference type="PRINTS" id="PR01357">
    <property type="entry name" value="INTRLEUKN1AB"/>
</dbReference>
<evidence type="ECO:0000256" key="2">
    <source>
        <dbReference type="ARBA" id="ARBA00004514"/>
    </source>
</evidence>
<dbReference type="InterPro" id="IPR008996">
    <property type="entry name" value="IL1/FGF"/>
</dbReference>
<evidence type="ECO:0000256" key="10">
    <source>
        <dbReference type="ARBA" id="ARBA00023228"/>
    </source>
</evidence>
<dbReference type="EMBL" id="JAINUG010000009">
    <property type="protein sequence ID" value="KAJ8415462.1"/>
    <property type="molecule type" value="Genomic_DNA"/>
</dbReference>
<evidence type="ECO:0000256" key="3">
    <source>
        <dbReference type="ARBA" id="ARBA00004550"/>
    </source>
</evidence>
<dbReference type="SMART" id="SM00125">
    <property type="entry name" value="IL1"/>
    <property type="match status" value="1"/>
</dbReference>
<dbReference type="PRINTS" id="PR00264">
    <property type="entry name" value="INTERLEUKIN1"/>
</dbReference>
<evidence type="ECO:0000256" key="5">
    <source>
        <dbReference type="ARBA" id="ARBA00022490"/>
    </source>
</evidence>
<reference evidence="13" key="1">
    <citation type="journal article" date="2023" name="Science">
        <title>Genome structures resolve the early diversification of teleost fishes.</title>
        <authorList>
            <person name="Parey E."/>
            <person name="Louis A."/>
            <person name="Montfort J."/>
            <person name="Bouchez O."/>
            <person name="Roques C."/>
            <person name="Iampietro C."/>
            <person name="Lluch J."/>
            <person name="Castinel A."/>
            <person name="Donnadieu C."/>
            <person name="Desvignes T."/>
            <person name="Floi Bucao C."/>
            <person name="Jouanno E."/>
            <person name="Wen M."/>
            <person name="Mejri S."/>
            <person name="Dirks R."/>
            <person name="Jansen H."/>
            <person name="Henkel C."/>
            <person name="Chen W.J."/>
            <person name="Zahm M."/>
            <person name="Cabau C."/>
            <person name="Klopp C."/>
            <person name="Thompson A.W."/>
            <person name="Robinson-Rechavi M."/>
            <person name="Braasch I."/>
            <person name="Lecointre G."/>
            <person name="Bobe J."/>
            <person name="Postlethwait J.H."/>
            <person name="Berthelot C."/>
            <person name="Roest Crollius H."/>
            <person name="Guiguen Y."/>
        </authorList>
    </citation>
    <scope>NUCLEOTIDE SEQUENCE</scope>
    <source>
        <strain evidence="13">NC1722</strain>
    </source>
</reference>
<dbReference type="GO" id="GO:0005615">
    <property type="term" value="C:extracellular space"/>
    <property type="evidence" value="ECO:0007669"/>
    <property type="project" value="UniProtKB-KW"/>
</dbReference>
<dbReference type="PANTHER" id="PTHR10078:SF30">
    <property type="entry name" value="INTERLEUKIN-1 BETA"/>
    <property type="match status" value="1"/>
</dbReference>
<dbReference type="GO" id="GO:0005829">
    <property type="term" value="C:cytosol"/>
    <property type="evidence" value="ECO:0007669"/>
    <property type="project" value="UniProtKB-SubCell"/>
</dbReference>
<gene>
    <name evidence="13" type="ORF">AAFF_G00424420</name>
</gene>
<keyword evidence="8" id="KW-0666">Pyrogen</keyword>
<keyword evidence="14" id="KW-1185">Reference proteome</keyword>
<evidence type="ECO:0000256" key="9">
    <source>
        <dbReference type="ARBA" id="ARBA00023198"/>
    </source>
</evidence>
<comment type="similarity">
    <text evidence="4 12">Belongs to the IL-1 family.</text>
</comment>
<proteinExistence type="inferred from homology"/>
<evidence type="ECO:0000256" key="7">
    <source>
        <dbReference type="ARBA" id="ARBA00022525"/>
    </source>
</evidence>
<accession>A0AAD7T7S3</accession>
<evidence type="ECO:0000256" key="6">
    <source>
        <dbReference type="ARBA" id="ARBA00022514"/>
    </source>
</evidence>
<dbReference type="GO" id="GO:0005125">
    <property type="term" value="F:cytokine activity"/>
    <property type="evidence" value="ECO:0007669"/>
    <property type="project" value="UniProtKB-UniRule"/>
</dbReference>
<dbReference type="GO" id="GO:0019221">
    <property type="term" value="P:cytokine-mediated signaling pathway"/>
    <property type="evidence" value="ECO:0007669"/>
    <property type="project" value="TreeGrafter"/>
</dbReference>
<evidence type="ECO:0000256" key="11">
    <source>
        <dbReference type="ARBA" id="ARBA00023246"/>
    </source>
</evidence>
<comment type="subcellular location">
    <subcellularLocation>
        <location evidence="2">Cytoplasm</location>
        <location evidence="2">Cytosol</location>
    </subcellularLocation>
    <subcellularLocation>
        <location evidence="1">Lysosome</location>
    </subcellularLocation>
    <subcellularLocation>
        <location evidence="3">Secreted</location>
        <location evidence="3">Extracellular exosome</location>
    </subcellularLocation>
</comment>
<protein>
    <recommendedName>
        <fullName evidence="12">Interleukin-1</fullName>
    </recommendedName>
</protein>
<dbReference type="GO" id="GO:1901222">
    <property type="term" value="P:regulation of non-canonical NF-kappaB signal transduction"/>
    <property type="evidence" value="ECO:0007669"/>
    <property type="project" value="TreeGrafter"/>
</dbReference>
<dbReference type="SUPFAM" id="SSF50353">
    <property type="entry name" value="Cytokine"/>
    <property type="match status" value="1"/>
</dbReference>
<dbReference type="PANTHER" id="PTHR10078">
    <property type="entry name" value="INTERLEUKIN-1 FAMILY MEMBER"/>
    <property type="match status" value="1"/>
</dbReference>
<dbReference type="GO" id="GO:0005764">
    <property type="term" value="C:lysosome"/>
    <property type="evidence" value="ECO:0007669"/>
    <property type="project" value="UniProtKB-SubCell"/>
</dbReference>
<dbReference type="GO" id="GO:0051781">
    <property type="term" value="P:positive regulation of cell division"/>
    <property type="evidence" value="ECO:0007669"/>
    <property type="project" value="UniProtKB-KW"/>
</dbReference>
<dbReference type="AlphaFoldDB" id="A0AAD7T7S3"/>
<keyword evidence="7 12" id="KW-0964">Secreted</keyword>
<name>A0AAD7T7S3_9TELE</name>
<dbReference type="GO" id="GO:0042119">
    <property type="term" value="P:neutrophil activation"/>
    <property type="evidence" value="ECO:0007669"/>
    <property type="project" value="TreeGrafter"/>
</dbReference>
<dbReference type="GO" id="GO:0010628">
    <property type="term" value="P:positive regulation of gene expression"/>
    <property type="evidence" value="ECO:0007669"/>
    <property type="project" value="TreeGrafter"/>
</dbReference>
<dbReference type="Pfam" id="PF00340">
    <property type="entry name" value="IL1"/>
    <property type="match status" value="1"/>
</dbReference>
<organism evidence="13 14">
    <name type="scientific">Aldrovandia affinis</name>
    <dbReference type="NCBI Taxonomy" id="143900"/>
    <lineage>
        <taxon>Eukaryota</taxon>
        <taxon>Metazoa</taxon>
        <taxon>Chordata</taxon>
        <taxon>Craniata</taxon>
        <taxon>Vertebrata</taxon>
        <taxon>Euteleostomi</taxon>
        <taxon>Actinopterygii</taxon>
        <taxon>Neopterygii</taxon>
        <taxon>Teleostei</taxon>
        <taxon>Notacanthiformes</taxon>
        <taxon>Halosauridae</taxon>
        <taxon>Aldrovandia</taxon>
    </lineage>
</organism>